<evidence type="ECO:0000256" key="7">
    <source>
        <dbReference type="HAMAP-Rule" id="MF_01628"/>
    </source>
</evidence>
<dbReference type="InterPro" id="IPR013102">
    <property type="entry name" value="PYNP_C"/>
</dbReference>
<dbReference type="EMBL" id="DVNC01000032">
    <property type="protein sequence ID" value="HIU53422.1"/>
    <property type="molecule type" value="Genomic_DNA"/>
</dbReference>
<dbReference type="InterPro" id="IPR017459">
    <property type="entry name" value="Glycosyl_Trfase_fam3_N_dom"/>
</dbReference>
<evidence type="ECO:0000256" key="4">
    <source>
        <dbReference type="ARBA" id="ARBA00022676"/>
    </source>
</evidence>
<reference evidence="9" key="1">
    <citation type="submission" date="2020-10" db="EMBL/GenBank/DDBJ databases">
        <authorList>
            <person name="Gilroy R."/>
        </authorList>
    </citation>
    <scope>NUCLEOTIDE SEQUENCE</scope>
    <source>
        <strain evidence="9">ChiW3-316</strain>
    </source>
</reference>
<dbReference type="PANTHER" id="PTHR10515:SF0">
    <property type="entry name" value="THYMIDINE PHOSPHORYLASE"/>
    <property type="match status" value="1"/>
</dbReference>
<dbReference type="Pfam" id="PF07831">
    <property type="entry name" value="PYNP_C"/>
    <property type="match status" value="1"/>
</dbReference>
<evidence type="ECO:0000313" key="10">
    <source>
        <dbReference type="Proteomes" id="UP000824107"/>
    </source>
</evidence>
<dbReference type="Gene3D" id="3.40.1030.10">
    <property type="entry name" value="Nucleoside phosphorylase/phosphoribosyltransferase catalytic domain"/>
    <property type="match status" value="1"/>
</dbReference>
<protein>
    <recommendedName>
        <fullName evidence="3 7">Thymidine phosphorylase</fullName>
        <ecNumber evidence="3 7">2.4.2.4</ecNumber>
    </recommendedName>
    <alternativeName>
        <fullName evidence="7">TdRPase</fullName>
    </alternativeName>
</protein>
<dbReference type="NCBIfam" id="TIGR02644">
    <property type="entry name" value="Y_phosphoryl"/>
    <property type="match status" value="1"/>
</dbReference>
<evidence type="ECO:0000256" key="2">
    <source>
        <dbReference type="ARBA" id="ARBA00011738"/>
    </source>
</evidence>
<dbReference type="InterPro" id="IPR017872">
    <property type="entry name" value="Pyrmidine_PPase_CS"/>
</dbReference>
<dbReference type="PANTHER" id="PTHR10515">
    <property type="entry name" value="THYMIDINE PHOSPHORYLASE"/>
    <property type="match status" value="1"/>
</dbReference>
<dbReference type="HAMAP" id="MF_01628">
    <property type="entry name" value="Thymid_phosp"/>
    <property type="match status" value="1"/>
</dbReference>
<comment type="function">
    <text evidence="7">The enzymes which catalyze the reversible phosphorolysis of pyrimidine nucleosides are involved in the degradation of these compounds and in their utilization as carbon and energy sources, or in the rescue of pyrimidine bases for nucleotide synthesis.</text>
</comment>
<dbReference type="GO" id="GO:0009032">
    <property type="term" value="F:thymidine phosphorylase activity"/>
    <property type="evidence" value="ECO:0007669"/>
    <property type="project" value="UniProtKB-UniRule"/>
</dbReference>
<dbReference type="EC" id="2.4.2.4" evidence="3 7"/>
<comment type="caution">
    <text evidence="9">The sequence shown here is derived from an EMBL/GenBank/DDBJ whole genome shotgun (WGS) entry which is preliminary data.</text>
</comment>
<dbReference type="InterPro" id="IPR035902">
    <property type="entry name" value="Nuc_phospho_transferase"/>
</dbReference>
<evidence type="ECO:0000256" key="1">
    <source>
        <dbReference type="ARBA" id="ARBA00006915"/>
    </source>
</evidence>
<dbReference type="InterPro" id="IPR000053">
    <property type="entry name" value="Thymidine/pyrmidine_PPase"/>
</dbReference>
<dbReference type="SUPFAM" id="SSF47648">
    <property type="entry name" value="Nucleoside phosphorylase/phosphoribosyltransferase N-terminal domain"/>
    <property type="match status" value="1"/>
</dbReference>
<dbReference type="AlphaFoldDB" id="A0A9D1SBC9"/>
<dbReference type="InterPro" id="IPR036320">
    <property type="entry name" value="Glycosyl_Trfase_fam3_N_dom_sf"/>
</dbReference>
<dbReference type="Pfam" id="PF00591">
    <property type="entry name" value="Glycos_transf_3"/>
    <property type="match status" value="1"/>
</dbReference>
<evidence type="ECO:0000256" key="5">
    <source>
        <dbReference type="ARBA" id="ARBA00022679"/>
    </source>
</evidence>
<comment type="catalytic activity">
    <reaction evidence="6 7">
        <text>thymidine + phosphate = 2-deoxy-alpha-D-ribose 1-phosphate + thymine</text>
        <dbReference type="Rhea" id="RHEA:16037"/>
        <dbReference type="ChEBI" id="CHEBI:17748"/>
        <dbReference type="ChEBI" id="CHEBI:17821"/>
        <dbReference type="ChEBI" id="CHEBI:43474"/>
        <dbReference type="ChEBI" id="CHEBI:57259"/>
        <dbReference type="EC" id="2.4.2.4"/>
    </reaction>
</comment>
<dbReference type="GO" id="GO:0004645">
    <property type="term" value="F:1,4-alpha-oligoglucan phosphorylase activity"/>
    <property type="evidence" value="ECO:0007669"/>
    <property type="project" value="InterPro"/>
</dbReference>
<keyword evidence="5 7" id="KW-0808">Transferase</keyword>
<dbReference type="GO" id="GO:0006206">
    <property type="term" value="P:pyrimidine nucleobase metabolic process"/>
    <property type="evidence" value="ECO:0007669"/>
    <property type="project" value="InterPro"/>
</dbReference>
<dbReference type="SMART" id="SM00941">
    <property type="entry name" value="PYNP_C"/>
    <property type="match status" value="1"/>
</dbReference>
<name>A0A9D1SBC9_9PROT</name>
<dbReference type="Gene3D" id="3.90.1170.30">
    <property type="entry name" value="Pyrimidine nucleoside phosphorylase-like, C-terminal domain"/>
    <property type="match status" value="1"/>
</dbReference>
<dbReference type="Pfam" id="PF02885">
    <property type="entry name" value="Glycos_trans_3N"/>
    <property type="match status" value="1"/>
</dbReference>
<sequence>MLPQEIIRKKRNRQPLSADEISEFIKGITDGSIMDAQTAALTMAVFLNGLNADETVALTMAMRDSGDVLEWKGFDAPIVDKHSSGGVGDKVSLMLAPLLAACGVYVPMISGRGLGHTGGTLDKFDSIPGYKTMPDNDLFRRTVKEAGCAVIGQTGNLAPADKKIYAIRDVCGTVESIELITASILSKKLAAGLEYLVMDLKCGNGAFMDNIEDARKLARSIVKVANGAGTKTSALITDMNQVLGRTVGNALEMKEAVDFLKGENVDSRLAEITLALCAELLVNARQAATEQEARTKLQTAWQNGQALEHFARMVTLLGGPADFCDRPQNYLARAAVIRPVFADEPGYVSAMQTRDIGLALIKLKGGRIRSDQKLDYATGFSEFCQRGDYLDAQHPIALIHAQSEDDYRQAAADLKAAVKLASAQPSLTNPIIEKISA</sequence>
<comment type="subunit">
    <text evidence="2 7">Homodimer.</text>
</comment>
<proteinExistence type="inferred from homology"/>
<dbReference type="SUPFAM" id="SSF52418">
    <property type="entry name" value="Nucleoside phosphorylase/phosphoribosyltransferase catalytic domain"/>
    <property type="match status" value="1"/>
</dbReference>
<organism evidence="9 10">
    <name type="scientific">Candidatus Scatocola faecipullorum</name>
    <dbReference type="NCBI Taxonomy" id="2840917"/>
    <lineage>
        <taxon>Bacteria</taxon>
        <taxon>Pseudomonadati</taxon>
        <taxon>Pseudomonadota</taxon>
        <taxon>Alphaproteobacteria</taxon>
        <taxon>Rhodospirillales</taxon>
        <taxon>Rhodospirillaceae</taxon>
        <taxon>Rhodospirillaceae incertae sedis</taxon>
        <taxon>Candidatus Scatocola</taxon>
    </lineage>
</organism>
<dbReference type="Proteomes" id="UP000824107">
    <property type="component" value="Unassembled WGS sequence"/>
</dbReference>
<comment type="pathway">
    <text evidence="7">Pyrimidine metabolism; dTMP biosynthesis via salvage pathway; dTMP from thymine: step 1/2.</text>
</comment>
<dbReference type="GO" id="GO:0005829">
    <property type="term" value="C:cytosol"/>
    <property type="evidence" value="ECO:0007669"/>
    <property type="project" value="TreeGrafter"/>
</dbReference>
<dbReference type="InterPro" id="IPR000312">
    <property type="entry name" value="Glycosyl_Trfase_fam3"/>
</dbReference>
<keyword evidence="4 7" id="KW-0328">Glycosyltransferase</keyword>
<accession>A0A9D1SBC9</accession>
<gene>
    <name evidence="7 9" type="primary">deoA</name>
    <name evidence="9" type="ORF">IAD20_05020</name>
</gene>
<dbReference type="InterPro" id="IPR013465">
    <property type="entry name" value="Thymidine_Pase"/>
</dbReference>
<feature type="domain" description="Pyrimidine nucleoside phosphorylase C-terminal" evidence="8">
    <location>
        <begin position="347"/>
        <end position="421"/>
    </location>
</feature>
<reference evidence="9" key="2">
    <citation type="journal article" date="2021" name="PeerJ">
        <title>Extensive microbial diversity within the chicken gut microbiome revealed by metagenomics and culture.</title>
        <authorList>
            <person name="Gilroy R."/>
            <person name="Ravi A."/>
            <person name="Getino M."/>
            <person name="Pursley I."/>
            <person name="Horton D.L."/>
            <person name="Alikhan N.F."/>
            <person name="Baker D."/>
            <person name="Gharbi K."/>
            <person name="Hall N."/>
            <person name="Watson M."/>
            <person name="Adriaenssens E.M."/>
            <person name="Foster-Nyarko E."/>
            <person name="Jarju S."/>
            <person name="Secka A."/>
            <person name="Antonio M."/>
            <person name="Oren A."/>
            <person name="Chaudhuri R.R."/>
            <person name="La Ragione R."/>
            <person name="Hildebrand F."/>
            <person name="Pallen M.J."/>
        </authorList>
    </citation>
    <scope>NUCLEOTIDE SEQUENCE</scope>
    <source>
        <strain evidence="9">ChiW3-316</strain>
    </source>
</reference>
<dbReference type="PROSITE" id="PS00647">
    <property type="entry name" value="THYMID_PHOSPHORYLASE"/>
    <property type="match status" value="1"/>
</dbReference>
<dbReference type="NCBIfam" id="NF004490">
    <property type="entry name" value="PRK05820.1"/>
    <property type="match status" value="1"/>
</dbReference>
<dbReference type="NCBIfam" id="TIGR02643">
    <property type="entry name" value="T_phosphoryl"/>
    <property type="match status" value="1"/>
</dbReference>
<dbReference type="SUPFAM" id="SSF54680">
    <property type="entry name" value="Pyrimidine nucleoside phosphorylase C-terminal domain"/>
    <property type="match status" value="1"/>
</dbReference>
<dbReference type="PIRSF" id="PIRSF000478">
    <property type="entry name" value="TP_PyNP"/>
    <property type="match status" value="1"/>
</dbReference>
<dbReference type="InterPro" id="IPR036566">
    <property type="entry name" value="PYNP-like_C_sf"/>
</dbReference>
<dbReference type="GO" id="GO:0046104">
    <property type="term" value="P:thymidine metabolic process"/>
    <property type="evidence" value="ECO:0007669"/>
    <property type="project" value="UniProtKB-UniRule"/>
</dbReference>
<dbReference type="Gene3D" id="1.20.970.10">
    <property type="entry name" value="Transferase, Pyrimidine Nucleoside Phosphorylase, Chain C"/>
    <property type="match status" value="1"/>
</dbReference>
<evidence type="ECO:0000256" key="3">
    <source>
        <dbReference type="ARBA" id="ARBA00011892"/>
    </source>
</evidence>
<evidence type="ECO:0000256" key="6">
    <source>
        <dbReference type="ARBA" id="ARBA00048550"/>
    </source>
</evidence>
<dbReference type="FunFam" id="3.40.1030.10:FF:000001">
    <property type="entry name" value="Thymidine phosphorylase"/>
    <property type="match status" value="1"/>
</dbReference>
<evidence type="ECO:0000259" key="8">
    <source>
        <dbReference type="SMART" id="SM00941"/>
    </source>
</evidence>
<evidence type="ECO:0000313" key="9">
    <source>
        <dbReference type="EMBL" id="HIU53422.1"/>
    </source>
</evidence>
<comment type="similarity">
    <text evidence="1 7">Belongs to the thymidine/pyrimidine-nucleoside phosphorylase family.</text>
</comment>
<dbReference type="InterPro" id="IPR018090">
    <property type="entry name" value="Pyrmidine_PPas_bac/euk"/>
</dbReference>